<proteinExistence type="predicted"/>
<name>A0A383V2C8_BLUHO</name>
<keyword evidence="1" id="KW-0863">Zinc-finger</keyword>
<organism evidence="3 4">
    <name type="scientific">Blumeria hordei</name>
    <name type="common">Barley powdery mildew</name>
    <name type="synonym">Blumeria graminis f. sp. hordei</name>
    <dbReference type="NCBI Taxonomy" id="2867405"/>
    <lineage>
        <taxon>Eukaryota</taxon>
        <taxon>Fungi</taxon>
        <taxon>Dikarya</taxon>
        <taxon>Ascomycota</taxon>
        <taxon>Pezizomycotina</taxon>
        <taxon>Leotiomycetes</taxon>
        <taxon>Erysiphales</taxon>
        <taxon>Erysiphaceae</taxon>
        <taxon>Blumeria</taxon>
    </lineage>
</organism>
<accession>A0A383V2C8</accession>
<dbReference type="EMBL" id="UNSH01000090">
    <property type="protein sequence ID" value="SZF06297.1"/>
    <property type="molecule type" value="Genomic_DNA"/>
</dbReference>
<dbReference type="InterPro" id="IPR000571">
    <property type="entry name" value="Znf_CCCH"/>
</dbReference>
<evidence type="ECO:0000313" key="4">
    <source>
        <dbReference type="Proteomes" id="UP000275772"/>
    </source>
</evidence>
<dbReference type="GO" id="GO:0008270">
    <property type="term" value="F:zinc ion binding"/>
    <property type="evidence" value="ECO:0007669"/>
    <property type="project" value="UniProtKB-KW"/>
</dbReference>
<keyword evidence="1" id="KW-0862">Zinc</keyword>
<evidence type="ECO:0000259" key="2">
    <source>
        <dbReference type="PROSITE" id="PS50103"/>
    </source>
</evidence>
<gene>
    <name evidence="3" type="ORF">BLGHR1_17100</name>
</gene>
<dbReference type="PROSITE" id="PS50103">
    <property type="entry name" value="ZF_C3H1"/>
    <property type="match status" value="1"/>
</dbReference>
<feature type="domain" description="C3H1-type" evidence="2">
    <location>
        <begin position="220"/>
        <end position="249"/>
    </location>
</feature>
<protein>
    <recommendedName>
        <fullName evidence="2">C3H1-type domain-containing protein</fullName>
    </recommendedName>
</protein>
<reference evidence="3 4" key="1">
    <citation type="submission" date="2017-11" db="EMBL/GenBank/DDBJ databases">
        <authorList>
            <person name="Kracher B."/>
        </authorList>
    </citation>
    <scope>NUCLEOTIDE SEQUENCE [LARGE SCALE GENOMIC DNA]</scope>
    <source>
        <strain evidence="3 4">RACE1</strain>
    </source>
</reference>
<evidence type="ECO:0000313" key="3">
    <source>
        <dbReference type="EMBL" id="SZF06297.1"/>
    </source>
</evidence>
<dbReference type="Proteomes" id="UP000275772">
    <property type="component" value="Unassembled WGS sequence"/>
</dbReference>
<dbReference type="VEuPathDB" id="FungiDB:BLGHR1_17100"/>
<feature type="zinc finger region" description="C3H1-type" evidence="1">
    <location>
        <begin position="220"/>
        <end position="249"/>
    </location>
</feature>
<sequence length="369" mass="41312">MSSRNTNNIEKYTEVHHPKFSHNFNSYDSEKILFGNGSQNAPPRSAHSETLSLKSNTQFSGGRVCNGDNNYIYHGVQDPNGSNSTNVTLSSIRPGSVKPNETQLNLAFAYGIRRPDGRVTRLIRADHLNSSAMNPHIPQWQTEEGLIILPEPRQPSPDRRHGYDPIVSQEEINEINCLATSDSGEDMRNLDKTQSQIDAIISTNKHGSRSSSVSTPLHGRRQKIYCDKWVHEGVCAFTQVGCKFKHEMPNDKATQLSLGLNHGYPNWYRRACANAYLPPSLGAPLPSPIRPIDGNWRRSREAGYAMPAQSAEYSTPNVRPIFGPIAPPPKYPICPGNSYHQCNRERLGHIVESQDCTTIMACRQSRHWN</sequence>
<evidence type="ECO:0000256" key="1">
    <source>
        <dbReference type="PROSITE-ProRule" id="PRU00723"/>
    </source>
</evidence>
<keyword evidence="1" id="KW-0479">Metal-binding</keyword>
<dbReference type="AlphaFoldDB" id="A0A383V2C8"/>